<evidence type="ECO:0000259" key="5">
    <source>
        <dbReference type="PROSITE" id="PS50931"/>
    </source>
</evidence>
<sequence>MMDKFAGMEMFVRVVECGSFTAAADISGVSTTMVAKQIRAIEQRLGARLLHRTTRWQQMTEVGQLYFDRCRRVLAEVSLAENSAMELQATPKGLIRMISPVSFGSQRLVPELSVYMSRNPEVDIMLTLDNRVSNLIDGNYELGIRIGEVNQPGVVARPLRPYRRILAASPDYIKQHGVPEHPSQLTHHSCLGISYWLHQYRWDLIGPDGEVFQAFVNGRFMSNQGNALRIAALNGCGIVLQPESILMEDISQGRLVQVLPDWSYKPTPMYLIYHQDSRPSIKLRSAIDFLIQRFGSDQHRNAD</sequence>
<evidence type="ECO:0000256" key="2">
    <source>
        <dbReference type="ARBA" id="ARBA00023015"/>
    </source>
</evidence>
<dbReference type="InterPro" id="IPR036390">
    <property type="entry name" value="WH_DNA-bd_sf"/>
</dbReference>
<keyword evidence="4" id="KW-0804">Transcription</keyword>
<evidence type="ECO:0000313" key="7">
    <source>
        <dbReference type="Proteomes" id="UP000294820"/>
    </source>
</evidence>
<dbReference type="GO" id="GO:0003700">
    <property type="term" value="F:DNA-binding transcription factor activity"/>
    <property type="evidence" value="ECO:0007669"/>
    <property type="project" value="InterPro"/>
</dbReference>
<dbReference type="PANTHER" id="PTHR30537">
    <property type="entry name" value="HTH-TYPE TRANSCRIPTIONAL REGULATOR"/>
    <property type="match status" value="1"/>
</dbReference>
<evidence type="ECO:0000256" key="1">
    <source>
        <dbReference type="ARBA" id="ARBA00009437"/>
    </source>
</evidence>
<feature type="domain" description="HTH lysR-type" evidence="5">
    <location>
        <begin position="3"/>
        <end position="60"/>
    </location>
</feature>
<organism evidence="6 7">
    <name type="scientific">Dickeya aquatica</name>
    <dbReference type="NCBI Taxonomy" id="1401087"/>
    <lineage>
        <taxon>Bacteria</taxon>
        <taxon>Pseudomonadati</taxon>
        <taxon>Pseudomonadota</taxon>
        <taxon>Gammaproteobacteria</taxon>
        <taxon>Enterobacterales</taxon>
        <taxon>Pectobacteriaceae</taxon>
        <taxon>Dickeya</taxon>
    </lineage>
</organism>
<dbReference type="SUPFAM" id="SSF53850">
    <property type="entry name" value="Periplasmic binding protein-like II"/>
    <property type="match status" value="1"/>
</dbReference>
<gene>
    <name evidence="6" type="ORF">DAQ1742_03396</name>
</gene>
<proteinExistence type="inferred from homology"/>
<dbReference type="GO" id="GO:0043565">
    <property type="term" value="F:sequence-specific DNA binding"/>
    <property type="evidence" value="ECO:0007669"/>
    <property type="project" value="TreeGrafter"/>
</dbReference>
<dbReference type="InterPro" id="IPR036388">
    <property type="entry name" value="WH-like_DNA-bd_sf"/>
</dbReference>
<dbReference type="PROSITE" id="PS50931">
    <property type="entry name" value="HTH_LYSR"/>
    <property type="match status" value="1"/>
</dbReference>
<evidence type="ECO:0000256" key="3">
    <source>
        <dbReference type="ARBA" id="ARBA00023125"/>
    </source>
</evidence>
<name>A0A375ADM9_9GAMM</name>
<dbReference type="Pfam" id="PF00126">
    <property type="entry name" value="HTH_1"/>
    <property type="match status" value="1"/>
</dbReference>
<dbReference type="Proteomes" id="UP000294820">
    <property type="component" value="Chromosome 1"/>
</dbReference>
<evidence type="ECO:0000256" key="4">
    <source>
        <dbReference type="ARBA" id="ARBA00023163"/>
    </source>
</evidence>
<dbReference type="AlphaFoldDB" id="A0A375ADM9"/>
<dbReference type="Gene3D" id="1.10.10.10">
    <property type="entry name" value="Winged helix-like DNA-binding domain superfamily/Winged helix DNA-binding domain"/>
    <property type="match status" value="1"/>
</dbReference>
<keyword evidence="2" id="KW-0805">Transcription regulation</keyword>
<dbReference type="FunFam" id="1.10.10.10:FF:000001">
    <property type="entry name" value="LysR family transcriptional regulator"/>
    <property type="match status" value="1"/>
</dbReference>
<dbReference type="InterPro" id="IPR000847">
    <property type="entry name" value="LysR_HTH_N"/>
</dbReference>
<dbReference type="Pfam" id="PF03466">
    <property type="entry name" value="LysR_substrate"/>
    <property type="match status" value="1"/>
</dbReference>
<comment type="similarity">
    <text evidence="1">Belongs to the LysR transcriptional regulatory family.</text>
</comment>
<dbReference type="EMBL" id="LT615367">
    <property type="protein sequence ID" value="SLM64204.1"/>
    <property type="molecule type" value="Genomic_DNA"/>
</dbReference>
<dbReference type="SUPFAM" id="SSF46785">
    <property type="entry name" value="Winged helix' DNA-binding domain"/>
    <property type="match status" value="1"/>
</dbReference>
<dbReference type="InterPro" id="IPR058163">
    <property type="entry name" value="LysR-type_TF_proteobact-type"/>
</dbReference>
<accession>A0A375ADM9</accession>
<keyword evidence="3" id="KW-0238">DNA-binding</keyword>
<dbReference type="GO" id="GO:0006351">
    <property type="term" value="P:DNA-templated transcription"/>
    <property type="evidence" value="ECO:0007669"/>
    <property type="project" value="TreeGrafter"/>
</dbReference>
<keyword evidence="7" id="KW-1185">Reference proteome</keyword>
<evidence type="ECO:0000313" key="6">
    <source>
        <dbReference type="EMBL" id="SLM64204.1"/>
    </source>
</evidence>
<dbReference type="PANTHER" id="PTHR30537:SF5">
    <property type="entry name" value="HTH-TYPE TRANSCRIPTIONAL ACTIVATOR TTDR-RELATED"/>
    <property type="match status" value="1"/>
</dbReference>
<dbReference type="InterPro" id="IPR005119">
    <property type="entry name" value="LysR_subst-bd"/>
</dbReference>
<dbReference type="Gene3D" id="3.40.190.290">
    <property type="match status" value="1"/>
</dbReference>
<protein>
    <submittedName>
        <fullName evidence="6">Transcriptional regulator, LysR family</fullName>
    </submittedName>
</protein>
<reference evidence="6 7" key="1">
    <citation type="submission" date="2016-09" db="EMBL/GenBank/DDBJ databases">
        <authorList>
            <person name="Reverchon S."/>
            <person name="Nasser W."/>
            <person name="Leonard S."/>
            <person name="Brochier C."/>
            <person name="Duprey A."/>
        </authorList>
    </citation>
    <scope>NUCLEOTIDE SEQUENCE [LARGE SCALE GENOMIC DNA]</scope>
    <source>
        <strain evidence="6 7">174/2</strain>
    </source>
</reference>
<dbReference type="KEGG" id="daq:DAQ1742_03396"/>